<feature type="domain" description="Glycosyl hydrolase family 13 catalytic" evidence="4">
    <location>
        <begin position="160"/>
        <end position="527"/>
    </location>
</feature>
<evidence type="ECO:0000256" key="2">
    <source>
        <dbReference type="ARBA" id="ARBA00022801"/>
    </source>
</evidence>
<dbReference type="CDD" id="cd11338">
    <property type="entry name" value="AmyAc_CMD"/>
    <property type="match status" value="1"/>
</dbReference>
<dbReference type="PANTHER" id="PTHR10357">
    <property type="entry name" value="ALPHA-AMYLASE FAMILY MEMBER"/>
    <property type="match status" value="1"/>
</dbReference>
<evidence type="ECO:0000259" key="4">
    <source>
        <dbReference type="SMART" id="SM00642"/>
    </source>
</evidence>
<dbReference type="InterPro" id="IPR013783">
    <property type="entry name" value="Ig-like_fold"/>
</dbReference>
<dbReference type="OrthoDB" id="9805159at2"/>
<gene>
    <name evidence="5" type="ORF">CHL78_011340</name>
</gene>
<dbReference type="InterPro" id="IPR004185">
    <property type="entry name" value="Glyco_hydro_13_lg-like_dom"/>
</dbReference>
<accession>A0A371J2K5</accession>
<proteinExistence type="inferred from homology"/>
<dbReference type="RefSeq" id="WP_094368037.1">
    <property type="nucleotide sequence ID" value="NZ_NOJY02000018.1"/>
</dbReference>
<dbReference type="PANTHER" id="PTHR10357:SF210">
    <property type="entry name" value="MALTODEXTRIN GLUCOSIDASE"/>
    <property type="match status" value="1"/>
</dbReference>
<dbReference type="SUPFAM" id="SSF51445">
    <property type="entry name" value="(Trans)glycosidases"/>
    <property type="match status" value="1"/>
</dbReference>
<dbReference type="EMBL" id="NOJY02000018">
    <property type="protein sequence ID" value="RDY26923.1"/>
    <property type="molecule type" value="Genomic_DNA"/>
</dbReference>
<dbReference type="InterPro" id="IPR045857">
    <property type="entry name" value="O16G_dom_2"/>
</dbReference>
<reference evidence="5 6" key="1">
    <citation type="journal article" date="2017" name="Genome Announc.">
        <title>Draft Genome Sequence of Romboutsia weinsteinii sp. nov. Strain CCRI-19649(T) Isolated from Surface Water.</title>
        <authorList>
            <person name="Maheux A.F."/>
            <person name="Boudreau D.K."/>
            <person name="Berube E."/>
            <person name="Boissinot M."/>
            <person name="Cantin P."/>
            <person name="Raymond F."/>
            <person name="Corbeil J."/>
            <person name="Omar R.F."/>
            <person name="Bergeron M.G."/>
        </authorList>
    </citation>
    <scope>NUCLEOTIDE SEQUENCE [LARGE SCALE GENOMIC DNA]</scope>
    <source>
        <strain evidence="5 6">CCRI-19649</strain>
    </source>
</reference>
<dbReference type="Proteomes" id="UP000215694">
    <property type="component" value="Unassembled WGS sequence"/>
</dbReference>
<dbReference type="InterPro" id="IPR006047">
    <property type="entry name" value="GH13_cat_dom"/>
</dbReference>
<keyword evidence="3 5" id="KW-0326">Glycosidase</keyword>
<evidence type="ECO:0000313" key="6">
    <source>
        <dbReference type="Proteomes" id="UP000215694"/>
    </source>
</evidence>
<dbReference type="SUPFAM" id="SSF51011">
    <property type="entry name" value="Glycosyl hydrolase domain"/>
    <property type="match status" value="1"/>
</dbReference>
<evidence type="ECO:0000256" key="3">
    <source>
        <dbReference type="ARBA" id="ARBA00023295"/>
    </source>
</evidence>
<keyword evidence="2" id="KW-0378">Hydrolase</keyword>
<sequence>MGITKEAILHTPNSNYSYGYDKDTLNIRIRSKKGEVNKVILKIGDPYDWQEGGAGGGNLNASGSNWTGSRNISMKKEAETAYFDYWFAKCKPEYKRARYAFILEDDEEKLLYGEKDIVGLGNKDDEKHLTNMGNFFCFPYLNNIDVATVPAWVKDTVWYQIFPDRFANGDSSINPENTEPWGTEPTWKNFMGGDLQGVIDNLDYLVELGINGIYFCPITEGSSNHRYDTVDYMKIDEYLGDEDTLKRLIDEAHKRNIKIMLDAVFNHIGYHSKEWQDVIENGDSSKYIDWFYISDINDVKIPVDKINKDNLTYETFAFSPYMPKLNTENSEVISHLIEVGKYWIEKFDIDAWRLDVSNEVDRVFWRKFRQEVKSIKPDVYILGEIWHNSLQWLMGDQFDAVMNYPLTDAINDFFCTNKISASKFKYMINDVLVSYPKQINEVAFNLLGSHDTSRVLSIAQGNKDKVKLAFLFMLTQGGSPCIYYGDEIGMDGLHAEGLELHRRCMVWEEEKQDKEMFKFVQKLVRLRKENEEFRSVENEWIEADDKSSTIIIKKEDIAIIINNSDKETIIDLPKFLQNKTVTDLYKEIDINLSKEIKVKPYGYLLLKVNQ</sequence>
<comment type="similarity">
    <text evidence="1">Belongs to the glycosyl hydrolase 13 family.</text>
</comment>
<dbReference type="Gene3D" id="2.60.40.10">
    <property type="entry name" value="Immunoglobulins"/>
    <property type="match status" value="1"/>
</dbReference>
<dbReference type="GO" id="GO:0005975">
    <property type="term" value="P:carbohydrate metabolic process"/>
    <property type="evidence" value="ECO:0007669"/>
    <property type="project" value="InterPro"/>
</dbReference>
<dbReference type="Gene3D" id="2.60.40.1180">
    <property type="entry name" value="Golgi alpha-mannosidase II"/>
    <property type="match status" value="1"/>
</dbReference>
<dbReference type="Pfam" id="PF02903">
    <property type="entry name" value="Alpha-amylase_N"/>
    <property type="match status" value="1"/>
</dbReference>
<dbReference type="InterPro" id="IPR017853">
    <property type="entry name" value="GH"/>
</dbReference>
<keyword evidence="6" id="KW-1185">Reference proteome</keyword>
<dbReference type="GO" id="GO:0004553">
    <property type="term" value="F:hydrolase activity, hydrolyzing O-glycosyl compounds"/>
    <property type="evidence" value="ECO:0007669"/>
    <property type="project" value="InterPro"/>
</dbReference>
<protein>
    <submittedName>
        <fullName evidence="5">Alpha-glycosidase</fullName>
    </submittedName>
</protein>
<comment type="caution">
    <text evidence="5">The sequence shown here is derived from an EMBL/GenBank/DDBJ whole genome shotgun (WGS) entry which is preliminary data.</text>
</comment>
<dbReference type="CDD" id="cd02857">
    <property type="entry name" value="E_set_CDase_PDE_N"/>
    <property type="match status" value="1"/>
</dbReference>
<dbReference type="InterPro" id="IPR013780">
    <property type="entry name" value="Glyco_hydro_b"/>
</dbReference>
<organism evidence="5 6">
    <name type="scientific">Romboutsia weinsteinii</name>
    <dbReference type="NCBI Taxonomy" id="2020949"/>
    <lineage>
        <taxon>Bacteria</taxon>
        <taxon>Bacillati</taxon>
        <taxon>Bacillota</taxon>
        <taxon>Clostridia</taxon>
        <taxon>Peptostreptococcales</taxon>
        <taxon>Peptostreptococcaceae</taxon>
        <taxon>Romboutsia</taxon>
    </lineage>
</organism>
<evidence type="ECO:0000256" key="1">
    <source>
        <dbReference type="ARBA" id="ARBA00008061"/>
    </source>
</evidence>
<evidence type="ECO:0000313" key="5">
    <source>
        <dbReference type="EMBL" id="RDY26923.1"/>
    </source>
</evidence>
<dbReference type="SMART" id="SM00642">
    <property type="entry name" value="Aamy"/>
    <property type="match status" value="1"/>
</dbReference>
<dbReference type="Gene3D" id="3.90.400.10">
    <property type="entry name" value="Oligo-1,6-glucosidase, Domain 2"/>
    <property type="match status" value="1"/>
</dbReference>
<name>A0A371J2K5_9FIRM</name>
<dbReference type="Pfam" id="PF00128">
    <property type="entry name" value="Alpha-amylase"/>
    <property type="match status" value="1"/>
</dbReference>
<dbReference type="AlphaFoldDB" id="A0A371J2K5"/>
<dbReference type="Gene3D" id="3.20.20.80">
    <property type="entry name" value="Glycosidases"/>
    <property type="match status" value="1"/>
</dbReference>